<dbReference type="Pfam" id="PF01485">
    <property type="entry name" value="IBR"/>
    <property type="match status" value="2"/>
</dbReference>
<keyword evidence="9" id="KW-0862">Zinc</keyword>
<evidence type="ECO:0000259" key="11">
    <source>
        <dbReference type="PROSITE" id="PS51873"/>
    </source>
</evidence>
<name>A0ABC8TD87_9AQUA</name>
<evidence type="ECO:0000256" key="4">
    <source>
        <dbReference type="ARBA" id="ARBA00022679"/>
    </source>
</evidence>
<dbReference type="AlphaFoldDB" id="A0ABC8TD87"/>
<dbReference type="Gene3D" id="1.20.120.1750">
    <property type="match status" value="1"/>
</dbReference>
<dbReference type="EMBL" id="CAUOFW020004821">
    <property type="protein sequence ID" value="CAK9167374.1"/>
    <property type="molecule type" value="Genomic_DNA"/>
</dbReference>
<gene>
    <name evidence="12" type="ORF">ILEXP_LOCUS14118</name>
    <name evidence="13" type="ORF">ILEXP_LOCUS36641</name>
</gene>
<evidence type="ECO:0000256" key="9">
    <source>
        <dbReference type="ARBA" id="ARBA00022833"/>
    </source>
</evidence>
<feature type="compositionally biased region" description="Low complexity" evidence="10">
    <location>
        <begin position="43"/>
        <end position="55"/>
    </location>
</feature>
<dbReference type="EC" id="2.3.2.31" evidence="3"/>
<evidence type="ECO:0000256" key="5">
    <source>
        <dbReference type="ARBA" id="ARBA00022723"/>
    </source>
</evidence>
<comment type="catalytic activity">
    <reaction evidence="1">
        <text>[E2 ubiquitin-conjugating enzyme]-S-ubiquitinyl-L-cysteine + [acceptor protein]-L-lysine = [E2 ubiquitin-conjugating enzyme]-L-cysteine + [acceptor protein]-N(6)-ubiquitinyl-L-lysine.</text>
        <dbReference type="EC" id="2.3.2.31"/>
    </reaction>
</comment>
<proteinExistence type="predicted"/>
<evidence type="ECO:0000313" key="13">
    <source>
        <dbReference type="EMBL" id="CAK9167374.1"/>
    </source>
</evidence>
<evidence type="ECO:0000313" key="12">
    <source>
        <dbReference type="EMBL" id="CAK9146284.1"/>
    </source>
</evidence>
<evidence type="ECO:0000256" key="8">
    <source>
        <dbReference type="ARBA" id="ARBA00022786"/>
    </source>
</evidence>
<keyword evidence="4" id="KW-0808">Transferase</keyword>
<keyword evidence="6" id="KW-0677">Repeat</keyword>
<keyword evidence="14" id="KW-1185">Reference proteome</keyword>
<dbReference type="InterPro" id="IPR002867">
    <property type="entry name" value="IBR_dom"/>
</dbReference>
<feature type="region of interest" description="Disordered" evidence="10">
    <location>
        <begin position="34"/>
        <end position="55"/>
    </location>
</feature>
<keyword evidence="5" id="KW-0479">Metal-binding</keyword>
<sequence length="220" mass="25024">MGASASDLDLLCDDDFAFWPIKIRPKCRRFSGDNKRRPPLATSSNSPLVSSSTSIETGESSQSFCEICAETKCPGLYCKSVLELDSCRSMIPNEVLARWDELLCESLILAAQKFYCPFKDCSALLVNDTDGVIRESECPICRRLFCAQCSVPWHSGIGCEEFQRLNEDERGREDLMVRELARDRNWMRCPCCKFYMEKNEGCLHMTCRCKFQFCYACGGK</sequence>
<comment type="caution">
    <text evidence="13">The sequence shown here is derived from an EMBL/GenBank/DDBJ whole genome shotgun (WGS) entry which is preliminary data.</text>
</comment>
<keyword evidence="7" id="KW-0863">Zinc-finger</keyword>
<dbReference type="SMART" id="SM00647">
    <property type="entry name" value="IBR"/>
    <property type="match status" value="2"/>
</dbReference>
<dbReference type="SUPFAM" id="SSF57850">
    <property type="entry name" value="RING/U-box"/>
    <property type="match status" value="2"/>
</dbReference>
<dbReference type="PANTHER" id="PTHR11685">
    <property type="entry name" value="RBR FAMILY RING FINGER AND IBR DOMAIN-CONTAINING"/>
    <property type="match status" value="1"/>
</dbReference>
<evidence type="ECO:0000256" key="1">
    <source>
        <dbReference type="ARBA" id="ARBA00001798"/>
    </source>
</evidence>
<dbReference type="PROSITE" id="PS51873">
    <property type="entry name" value="TRIAD"/>
    <property type="match status" value="1"/>
</dbReference>
<dbReference type="CDD" id="cd22584">
    <property type="entry name" value="Rcat_RBR_unk"/>
    <property type="match status" value="1"/>
</dbReference>
<evidence type="ECO:0000256" key="3">
    <source>
        <dbReference type="ARBA" id="ARBA00012251"/>
    </source>
</evidence>
<comment type="cofactor">
    <cofactor evidence="2">
        <name>Zn(2+)</name>
        <dbReference type="ChEBI" id="CHEBI:29105"/>
    </cofactor>
</comment>
<protein>
    <recommendedName>
        <fullName evidence="3">RBR-type E3 ubiquitin transferase</fullName>
        <ecNumber evidence="3">2.3.2.31</ecNumber>
    </recommendedName>
</protein>
<dbReference type="InterPro" id="IPR044066">
    <property type="entry name" value="TRIAD_supradom"/>
</dbReference>
<organism evidence="13 14">
    <name type="scientific">Ilex paraguariensis</name>
    <name type="common">yerba mate</name>
    <dbReference type="NCBI Taxonomy" id="185542"/>
    <lineage>
        <taxon>Eukaryota</taxon>
        <taxon>Viridiplantae</taxon>
        <taxon>Streptophyta</taxon>
        <taxon>Embryophyta</taxon>
        <taxon>Tracheophyta</taxon>
        <taxon>Spermatophyta</taxon>
        <taxon>Magnoliopsida</taxon>
        <taxon>eudicotyledons</taxon>
        <taxon>Gunneridae</taxon>
        <taxon>Pentapetalae</taxon>
        <taxon>asterids</taxon>
        <taxon>campanulids</taxon>
        <taxon>Aquifoliales</taxon>
        <taxon>Aquifoliaceae</taxon>
        <taxon>Ilex</taxon>
    </lineage>
</organism>
<evidence type="ECO:0000256" key="10">
    <source>
        <dbReference type="SAM" id="MobiDB-lite"/>
    </source>
</evidence>
<evidence type="ECO:0000256" key="6">
    <source>
        <dbReference type="ARBA" id="ARBA00022737"/>
    </source>
</evidence>
<accession>A0ABC8TD87</accession>
<dbReference type="GO" id="GO:0061630">
    <property type="term" value="F:ubiquitin protein ligase activity"/>
    <property type="evidence" value="ECO:0007669"/>
    <property type="project" value="UniProtKB-EC"/>
</dbReference>
<feature type="domain" description="RING-type" evidence="11">
    <location>
        <begin position="8"/>
        <end position="220"/>
    </location>
</feature>
<dbReference type="GO" id="GO:0008270">
    <property type="term" value="F:zinc ion binding"/>
    <property type="evidence" value="ECO:0007669"/>
    <property type="project" value="UniProtKB-KW"/>
</dbReference>
<evidence type="ECO:0000256" key="7">
    <source>
        <dbReference type="ARBA" id="ARBA00022771"/>
    </source>
</evidence>
<evidence type="ECO:0000313" key="14">
    <source>
        <dbReference type="Proteomes" id="UP001642360"/>
    </source>
</evidence>
<dbReference type="CDD" id="cd22582">
    <property type="entry name" value="BRcat_RBR_unk"/>
    <property type="match status" value="1"/>
</dbReference>
<dbReference type="Proteomes" id="UP001642360">
    <property type="component" value="Unassembled WGS sequence"/>
</dbReference>
<keyword evidence="8" id="KW-0833">Ubl conjugation pathway</keyword>
<reference evidence="13 14" key="1">
    <citation type="submission" date="2024-02" db="EMBL/GenBank/DDBJ databases">
        <authorList>
            <person name="Vignale AGUSTIN F."/>
            <person name="Sosa J E."/>
            <person name="Modenutti C."/>
        </authorList>
    </citation>
    <scope>NUCLEOTIDE SEQUENCE [LARGE SCALE GENOMIC DNA]</scope>
</reference>
<dbReference type="EMBL" id="CAUOFW020001557">
    <property type="protein sequence ID" value="CAK9146284.1"/>
    <property type="molecule type" value="Genomic_DNA"/>
</dbReference>
<evidence type="ECO:0000256" key="2">
    <source>
        <dbReference type="ARBA" id="ARBA00001947"/>
    </source>
</evidence>
<dbReference type="InterPro" id="IPR031127">
    <property type="entry name" value="E3_UB_ligase_RBR"/>
</dbReference>